<sequence>MGITMDEEKEQQEEITQPSHKATAGKREKLESEGINLDLSACNAQAGELDDGVDEGEAICKARDVS</sequence>
<reference evidence="2 3" key="1">
    <citation type="journal article" date="2016" name="Nat. Commun.">
        <title>Thousands of microbial genomes shed light on interconnected biogeochemical processes in an aquifer system.</title>
        <authorList>
            <person name="Anantharaman K."/>
            <person name="Brown C.T."/>
            <person name="Hug L.A."/>
            <person name="Sharon I."/>
            <person name="Castelle C.J."/>
            <person name="Probst A.J."/>
            <person name="Thomas B.C."/>
            <person name="Singh A."/>
            <person name="Wilkins M.J."/>
            <person name="Karaoz U."/>
            <person name="Brodie E.L."/>
            <person name="Williams K.H."/>
            <person name="Hubbard S.S."/>
            <person name="Banfield J.F."/>
        </authorList>
    </citation>
    <scope>NUCLEOTIDE SEQUENCE [LARGE SCALE GENOMIC DNA]</scope>
</reference>
<dbReference type="Proteomes" id="UP000176287">
    <property type="component" value="Unassembled WGS sequence"/>
</dbReference>
<protein>
    <submittedName>
        <fullName evidence="2">Uncharacterized protein</fullName>
    </submittedName>
</protein>
<feature type="region of interest" description="Disordered" evidence="1">
    <location>
        <begin position="1"/>
        <end position="29"/>
    </location>
</feature>
<dbReference type="AlphaFoldDB" id="A0A1G2CJJ5"/>
<organism evidence="2 3">
    <name type="scientific">Candidatus Liptonbacteria bacterium RIFCSPLOWO2_01_FULL_45_15</name>
    <dbReference type="NCBI Taxonomy" id="1798649"/>
    <lineage>
        <taxon>Bacteria</taxon>
        <taxon>Candidatus Liptoniibacteriota</taxon>
    </lineage>
</organism>
<comment type="caution">
    <text evidence="2">The sequence shown here is derived from an EMBL/GenBank/DDBJ whole genome shotgun (WGS) entry which is preliminary data.</text>
</comment>
<evidence type="ECO:0000313" key="2">
    <source>
        <dbReference type="EMBL" id="OGZ00588.1"/>
    </source>
</evidence>
<proteinExistence type="predicted"/>
<feature type="compositionally biased region" description="Acidic residues" evidence="1">
    <location>
        <begin position="1"/>
        <end position="13"/>
    </location>
</feature>
<name>A0A1G2CJJ5_9BACT</name>
<evidence type="ECO:0000256" key="1">
    <source>
        <dbReference type="SAM" id="MobiDB-lite"/>
    </source>
</evidence>
<evidence type="ECO:0000313" key="3">
    <source>
        <dbReference type="Proteomes" id="UP000176287"/>
    </source>
</evidence>
<accession>A0A1G2CJJ5</accession>
<dbReference type="STRING" id="1798649.A3B13_01015"/>
<dbReference type="EMBL" id="MHKZ01000017">
    <property type="protein sequence ID" value="OGZ00588.1"/>
    <property type="molecule type" value="Genomic_DNA"/>
</dbReference>
<gene>
    <name evidence="2" type="ORF">A3B13_01015</name>
</gene>